<gene>
    <name evidence="2" type="ORF">J2S66_002038</name>
</gene>
<evidence type="ECO:0000313" key="2">
    <source>
        <dbReference type="EMBL" id="MDR6593654.1"/>
    </source>
</evidence>
<proteinExistence type="predicted"/>
<evidence type="ECO:0000256" key="1">
    <source>
        <dbReference type="SAM" id="SignalP"/>
    </source>
</evidence>
<dbReference type="RefSeq" id="WP_310306548.1">
    <property type="nucleotide sequence ID" value="NZ_BAAAXB010000001.1"/>
</dbReference>
<keyword evidence="1" id="KW-0732">Signal</keyword>
<feature type="signal peptide" evidence="1">
    <location>
        <begin position="1"/>
        <end position="35"/>
    </location>
</feature>
<comment type="caution">
    <text evidence="2">The sequence shown here is derived from an EMBL/GenBank/DDBJ whole genome shotgun (WGS) entry which is preliminary data.</text>
</comment>
<evidence type="ECO:0000313" key="3">
    <source>
        <dbReference type="Proteomes" id="UP001268819"/>
    </source>
</evidence>
<name>A0ABU1PUT6_9PSEU</name>
<dbReference type="Proteomes" id="UP001268819">
    <property type="component" value="Unassembled WGS sequence"/>
</dbReference>
<accession>A0ABU1PUT6</accession>
<protein>
    <recommendedName>
        <fullName evidence="4">Secreted protein</fullName>
    </recommendedName>
</protein>
<sequence length="141" mass="14925">MVIPVVGMRRWRRGLVGALVAVIGAVVLSAGPAHAADQQTCTPWTTIMAGTRGSVCVATSGGLTDAWAEIRNSSGVAVQAELWVYIKDSALPHRVCGGVVANGDALRCNAPLWTWVPSPRWAKAWFRTGSVTLWSTTATLP</sequence>
<organism evidence="2 3">
    <name type="scientific">Saccharothrix longispora</name>
    <dbReference type="NCBI Taxonomy" id="33920"/>
    <lineage>
        <taxon>Bacteria</taxon>
        <taxon>Bacillati</taxon>
        <taxon>Actinomycetota</taxon>
        <taxon>Actinomycetes</taxon>
        <taxon>Pseudonocardiales</taxon>
        <taxon>Pseudonocardiaceae</taxon>
        <taxon>Saccharothrix</taxon>
    </lineage>
</organism>
<feature type="chain" id="PRO_5046274136" description="Secreted protein" evidence="1">
    <location>
        <begin position="36"/>
        <end position="141"/>
    </location>
</feature>
<keyword evidence="3" id="KW-1185">Reference proteome</keyword>
<dbReference type="EMBL" id="JAVDSG010000001">
    <property type="protein sequence ID" value="MDR6593654.1"/>
    <property type="molecule type" value="Genomic_DNA"/>
</dbReference>
<reference evidence="2 3" key="1">
    <citation type="submission" date="2023-07" db="EMBL/GenBank/DDBJ databases">
        <title>Sequencing the genomes of 1000 actinobacteria strains.</title>
        <authorList>
            <person name="Klenk H.-P."/>
        </authorList>
    </citation>
    <scope>NUCLEOTIDE SEQUENCE [LARGE SCALE GENOMIC DNA]</scope>
    <source>
        <strain evidence="2 3">DSM 43749</strain>
    </source>
</reference>
<evidence type="ECO:0008006" key="4">
    <source>
        <dbReference type="Google" id="ProtNLM"/>
    </source>
</evidence>